<reference evidence="4 5" key="1">
    <citation type="submission" date="2016-11" db="EMBL/GenBank/DDBJ databases">
        <authorList>
            <person name="Jaros S."/>
            <person name="Januszkiewicz K."/>
            <person name="Wedrychowicz H."/>
        </authorList>
    </citation>
    <scope>NUCLEOTIDE SEQUENCE [LARGE SCALE GENOMIC DNA]</scope>
    <source>
        <strain evidence="4 5">DSM 17477</strain>
    </source>
</reference>
<dbReference type="EMBL" id="FQZL01000004">
    <property type="protein sequence ID" value="SHI32111.1"/>
    <property type="molecule type" value="Genomic_DNA"/>
</dbReference>
<dbReference type="PANTHER" id="PTHR42659:SF9">
    <property type="entry name" value="XANTHINE DEHYDROGENASE FAD-BINDING SUBUNIT XDHB-RELATED"/>
    <property type="match status" value="1"/>
</dbReference>
<dbReference type="RefSeq" id="WP_073045276.1">
    <property type="nucleotide sequence ID" value="NZ_FQZL01000004.1"/>
</dbReference>
<dbReference type="STRING" id="1121476.SAMN02745751_00005"/>
<dbReference type="Gene3D" id="3.30.465.10">
    <property type="match status" value="1"/>
</dbReference>
<dbReference type="Gene3D" id="3.30.43.10">
    <property type="entry name" value="Uridine Diphospho-n-acetylenolpyruvylglucosamine Reductase, domain 2"/>
    <property type="match status" value="1"/>
</dbReference>
<feature type="domain" description="FAD-binding PCMH-type" evidence="3">
    <location>
        <begin position="1"/>
        <end position="186"/>
    </location>
</feature>
<dbReference type="PANTHER" id="PTHR42659">
    <property type="entry name" value="XANTHINE DEHYDROGENASE SUBUNIT C-RELATED"/>
    <property type="match status" value="1"/>
</dbReference>
<dbReference type="InterPro" id="IPR051312">
    <property type="entry name" value="Diverse_Substr_Oxidored"/>
</dbReference>
<accession>A0A1M6A6J5</accession>
<dbReference type="SUPFAM" id="SSF55447">
    <property type="entry name" value="CO dehydrogenase flavoprotein C-terminal domain-like"/>
    <property type="match status" value="1"/>
</dbReference>
<dbReference type="InterPro" id="IPR005107">
    <property type="entry name" value="CO_DH_flav_C"/>
</dbReference>
<dbReference type="InterPro" id="IPR016169">
    <property type="entry name" value="FAD-bd_PCMH_sub2"/>
</dbReference>
<dbReference type="AlphaFoldDB" id="A0A1M6A6J5"/>
<dbReference type="InterPro" id="IPR016166">
    <property type="entry name" value="FAD-bd_PCMH"/>
</dbReference>
<dbReference type="InterPro" id="IPR036683">
    <property type="entry name" value="CO_DH_flav_C_dom_sf"/>
</dbReference>
<gene>
    <name evidence="4" type="ORF">SAMN02745751_00005</name>
</gene>
<dbReference type="InterPro" id="IPR016167">
    <property type="entry name" value="FAD-bd_PCMH_sub1"/>
</dbReference>
<dbReference type="Gene3D" id="3.30.390.50">
    <property type="entry name" value="CO dehydrogenase flavoprotein, C-terminal domain"/>
    <property type="match status" value="1"/>
</dbReference>
<keyword evidence="1" id="KW-0285">Flavoprotein</keyword>
<evidence type="ECO:0000256" key="1">
    <source>
        <dbReference type="ARBA" id="ARBA00022630"/>
    </source>
</evidence>
<dbReference type="SUPFAM" id="SSF56176">
    <property type="entry name" value="FAD-binding/transporter-associated domain-like"/>
    <property type="match status" value="1"/>
</dbReference>
<keyword evidence="2" id="KW-0560">Oxidoreductase</keyword>
<organism evidence="4 5">
    <name type="scientific">Dethiosulfatibacter aminovorans DSM 17477</name>
    <dbReference type="NCBI Taxonomy" id="1121476"/>
    <lineage>
        <taxon>Bacteria</taxon>
        <taxon>Bacillati</taxon>
        <taxon>Bacillota</taxon>
        <taxon>Tissierellia</taxon>
        <taxon>Dethiosulfatibacter</taxon>
    </lineage>
</organism>
<evidence type="ECO:0000259" key="3">
    <source>
        <dbReference type="PROSITE" id="PS51387"/>
    </source>
</evidence>
<evidence type="ECO:0000313" key="4">
    <source>
        <dbReference type="EMBL" id="SHI32111.1"/>
    </source>
</evidence>
<evidence type="ECO:0000313" key="5">
    <source>
        <dbReference type="Proteomes" id="UP000184052"/>
    </source>
</evidence>
<sequence length="299" mass="32458">MKGFNYFNPVSMDEALKLIEAKDESTYLIAGGTDLVLELNEKKIHPERVINLKGIKELSFIREDDGFIRIGAGTTFTEISNSELLQECAVAFVQACSKVGSTQIRNLGTVGGNVVTGSACADSVSALTAFDAVAVLKSSRGSREVLVADFFTPREIEDNCAGCKKSIAGIEKDEILFEVYFKKGGNREFSAFRKLGKRRALAKSIMTVGMVVKLGEDEVVERCSLALGAVGSHPYRVESAENILVGKKLDNKTIESCLEEVSDIVVQNIGSRASCPFKKESVKGIVREVITSIKTQSIQ</sequence>
<protein>
    <submittedName>
        <fullName evidence="4">Carbon-monoxide dehydrogenase medium subunit</fullName>
    </submittedName>
</protein>
<dbReference type="InterPro" id="IPR036318">
    <property type="entry name" value="FAD-bd_PCMH-like_sf"/>
</dbReference>
<name>A0A1M6A6J5_9FIRM</name>
<dbReference type="OrthoDB" id="9774454at2"/>
<dbReference type="GO" id="GO:0071949">
    <property type="term" value="F:FAD binding"/>
    <property type="evidence" value="ECO:0007669"/>
    <property type="project" value="InterPro"/>
</dbReference>
<dbReference type="GO" id="GO:0016491">
    <property type="term" value="F:oxidoreductase activity"/>
    <property type="evidence" value="ECO:0007669"/>
    <property type="project" value="UniProtKB-KW"/>
</dbReference>
<keyword evidence="5" id="KW-1185">Reference proteome</keyword>
<proteinExistence type="predicted"/>
<evidence type="ECO:0000256" key="2">
    <source>
        <dbReference type="ARBA" id="ARBA00023002"/>
    </source>
</evidence>
<dbReference type="InterPro" id="IPR002346">
    <property type="entry name" value="Mopterin_DH_FAD-bd"/>
</dbReference>
<dbReference type="Proteomes" id="UP000184052">
    <property type="component" value="Unassembled WGS sequence"/>
</dbReference>
<dbReference type="SMART" id="SM01092">
    <property type="entry name" value="CO_deh_flav_C"/>
    <property type="match status" value="1"/>
</dbReference>
<dbReference type="Pfam" id="PF00941">
    <property type="entry name" value="FAD_binding_5"/>
    <property type="match status" value="1"/>
</dbReference>
<dbReference type="Pfam" id="PF03450">
    <property type="entry name" value="CO_deh_flav_C"/>
    <property type="match status" value="1"/>
</dbReference>
<dbReference type="PROSITE" id="PS51387">
    <property type="entry name" value="FAD_PCMH"/>
    <property type="match status" value="1"/>
</dbReference>